<feature type="chain" id="PRO_5046590648" description="DUF4892 domain-containing protein" evidence="1">
    <location>
        <begin position="43"/>
        <end position="200"/>
    </location>
</feature>
<gene>
    <name evidence="2" type="ORF">N4G62_17495</name>
</gene>
<evidence type="ECO:0000313" key="2">
    <source>
        <dbReference type="EMBL" id="MDZ7283826.1"/>
    </source>
</evidence>
<keyword evidence="1" id="KW-0732">Signal</keyword>
<comment type="caution">
    <text evidence="2">The sequence shown here is derived from an EMBL/GenBank/DDBJ whole genome shotgun (WGS) entry which is preliminary data.</text>
</comment>
<organism evidence="2 3">
    <name type="scientific">Sphingomonas sanguinis</name>
    <dbReference type="NCBI Taxonomy" id="33051"/>
    <lineage>
        <taxon>Bacteria</taxon>
        <taxon>Pseudomonadati</taxon>
        <taxon>Pseudomonadota</taxon>
        <taxon>Alphaproteobacteria</taxon>
        <taxon>Sphingomonadales</taxon>
        <taxon>Sphingomonadaceae</taxon>
        <taxon>Sphingomonas</taxon>
    </lineage>
</organism>
<evidence type="ECO:0000256" key="1">
    <source>
        <dbReference type="SAM" id="SignalP"/>
    </source>
</evidence>
<name>A0ABU5LVU1_9SPHN</name>
<protein>
    <recommendedName>
        <fullName evidence="4">DUF4892 domain-containing protein</fullName>
    </recommendedName>
</protein>
<evidence type="ECO:0000313" key="3">
    <source>
        <dbReference type="Proteomes" id="UP001292182"/>
    </source>
</evidence>
<feature type="signal peptide" evidence="1">
    <location>
        <begin position="1"/>
        <end position="42"/>
    </location>
</feature>
<proteinExistence type="predicted"/>
<accession>A0ABU5LVU1</accession>
<dbReference type="EMBL" id="JAOBTW010000025">
    <property type="protein sequence ID" value="MDZ7283826.1"/>
    <property type="molecule type" value="Genomic_DNA"/>
</dbReference>
<dbReference type="Proteomes" id="UP001292182">
    <property type="component" value="Unassembled WGS sequence"/>
</dbReference>
<evidence type="ECO:0008006" key="4">
    <source>
        <dbReference type="Google" id="ProtNLM"/>
    </source>
</evidence>
<keyword evidence="3" id="KW-1185">Reference proteome</keyword>
<sequence length="200" mass="21912">MAYLRNTLRLCCEGRANVKRPMSRYWRIAALASLALSSPLLAQDSDGQDYPDLPRYPQSVIDGYRAPSLDEIVIPTGPIANVEAQVNRKVLEGKVTHIDYRVKPATAPLQIERYYGEMLKKAGFSIAYSCVGPSCGRDMGALILNSGKVAPVGLADGLFNDGIRVLIAQRADSWVVLHIAEGPDRSQIFQAVVENASPRR</sequence>
<reference evidence="3" key="1">
    <citation type="submission" date="2023-07" db="EMBL/GenBank/DDBJ databases">
        <title>Whole genome sequence analysis of rice epiphytic Sphingomonas sanguinis OsEp_Plm_15B2.</title>
        <authorList>
            <person name="Sahu K.P."/>
            <person name="Asharani P."/>
            <person name="Reddy B."/>
            <person name="Kumar A."/>
        </authorList>
    </citation>
    <scope>NUCLEOTIDE SEQUENCE [LARGE SCALE GENOMIC DNA]</scope>
    <source>
        <strain evidence="3">OsEp_Plm_15B2</strain>
    </source>
</reference>